<dbReference type="SUPFAM" id="SSF51445">
    <property type="entry name" value="(Trans)glycosidases"/>
    <property type="match status" value="1"/>
</dbReference>
<dbReference type="Proteomes" id="UP001583186">
    <property type="component" value="Unassembled WGS sequence"/>
</dbReference>
<evidence type="ECO:0000259" key="11">
    <source>
        <dbReference type="Pfam" id="PF01915"/>
    </source>
</evidence>
<dbReference type="InterPro" id="IPR036881">
    <property type="entry name" value="Glyco_hydro_3_C_sf"/>
</dbReference>
<dbReference type="InterPro" id="IPR001764">
    <property type="entry name" value="Glyco_hydro_3_N"/>
</dbReference>
<organism evidence="12 13">
    <name type="scientific">Sporothrix stenoceras</name>
    <dbReference type="NCBI Taxonomy" id="5173"/>
    <lineage>
        <taxon>Eukaryota</taxon>
        <taxon>Fungi</taxon>
        <taxon>Dikarya</taxon>
        <taxon>Ascomycota</taxon>
        <taxon>Pezizomycotina</taxon>
        <taxon>Sordariomycetes</taxon>
        <taxon>Sordariomycetidae</taxon>
        <taxon>Ophiostomatales</taxon>
        <taxon>Ophiostomataceae</taxon>
        <taxon>Sporothrix</taxon>
    </lineage>
</organism>
<evidence type="ECO:0000256" key="7">
    <source>
        <dbReference type="ARBA" id="ARBA00023277"/>
    </source>
</evidence>
<evidence type="ECO:0000313" key="12">
    <source>
        <dbReference type="EMBL" id="KAL1890754.1"/>
    </source>
</evidence>
<feature type="domain" description="Glycoside hydrolase family 3 C-terminal" evidence="11">
    <location>
        <begin position="330"/>
        <end position="387"/>
    </location>
</feature>
<evidence type="ECO:0000256" key="6">
    <source>
        <dbReference type="ARBA" id="ARBA00023180"/>
    </source>
</evidence>
<accession>A0ABR3YQW0</accession>
<dbReference type="Pfam" id="PF00933">
    <property type="entry name" value="Glyco_hydro_3"/>
    <property type="match status" value="1"/>
</dbReference>
<keyword evidence="7" id="KW-0119">Carbohydrate metabolism</keyword>
<evidence type="ECO:0000256" key="4">
    <source>
        <dbReference type="ARBA" id="ARBA00012744"/>
    </source>
</evidence>
<protein>
    <recommendedName>
        <fullName evidence="4">beta-glucosidase</fullName>
        <ecNumber evidence="4">3.2.1.21</ecNumber>
    </recommendedName>
</protein>
<dbReference type="PANTHER" id="PTHR42715">
    <property type="entry name" value="BETA-GLUCOSIDASE"/>
    <property type="match status" value="1"/>
</dbReference>
<dbReference type="InterPro" id="IPR017853">
    <property type="entry name" value="GH"/>
</dbReference>
<evidence type="ECO:0000259" key="10">
    <source>
        <dbReference type="Pfam" id="PF00933"/>
    </source>
</evidence>
<evidence type="ECO:0000256" key="2">
    <source>
        <dbReference type="ARBA" id="ARBA00004987"/>
    </source>
</evidence>
<dbReference type="Gene3D" id="3.20.20.300">
    <property type="entry name" value="Glycoside hydrolase, family 3, N-terminal domain"/>
    <property type="match status" value="1"/>
</dbReference>
<comment type="similarity">
    <text evidence="3">Belongs to the glycosyl hydrolase 3 family.</text>
</comment>
<evidence type="ECO:0000256" key="5">
    <source>
        <dbReference type="ARBA" id="ARBA00022801"/>
    </source>
</evidence>
<dbReference type="InterPro" id="IPR036962">
    <property type="entry name" value="Glyco_hydro_3_N_sf"/>
</dbReference>
<dbReference type="EMBL" id="JAWCUI010000059">
    <property type="protein sequence ID" value="KAL1890754.1"/>
    <property type="molecule type" value="Genomic_DNA"/>
</dbReference>
<proteinExistence type="inferred from homology"/>
<evidence type="ECO:0000256" key="3">
    <source>
        <dbReference type="ARBA" id="ARBA00005336"/>
    </source>
</evidence>
<gene>
    <name evidence="12" type="ORF">Sste5346_008079</name>
</gene>
<comment type="pathway">
    <text evidence="2">Glycan metabolism; cellulose degradation.</text>
</comment>
<keyword evidence="8" id="KW-0326">Glycosidase</keyword>
<keyword evidence="5" id="KW-0378">Hydrolase</keyword>
<sequence>MATTAPSQTCVDVDKLVGKLTLRDKSVEVVDVQEILGQLTLEEKVSLLAGHGLWRTAPIERLGIPSVKVTDGPNGARGEVFTAGTKAACFPAAVSIAATWDTSLAKRIGKAMAEETKTKGASVLLGPTVCPHRSPLGGRNFESFSEDPLLAGLQSAGVIQGLQDNGIAATIKHFAANEQETMRNTVNVVVSERALREIYLKPFEIAIKKSKPLSLMTSYNKVNGLHVDQNPHLVKEILRDQWGYDGLVMTNVISVDLEMPGPPQHRILAAVESAIVGGSLGISSIDERVRSILQYIKRVEKFEHPDEPAETAFNNPEHQRLIREAGADSIVLLKNEGGVLPLQTASLKSIAVLGQSKTCFSNGGGSANLNAHYKVTPYEALTKAVGETVELRYALGMHTVCPYI</sequence>
<dbReference type="PANTHER" id="PTHR42715:SF3">
    <property type="entry name" value="BETA-GLUCOSIDASE B-RELATED"/>
    <property type="match status" value="1"/>
</dbReference>
<keyword evidence="6" id="KW-0325">Glycoprotein</keyword>
<keyword evidence="9" id="KW-0624">Polysaccharide degradation</keyword>
<keyword evidence="13" id="KW-1185">Reference proteome</keyword>
<comment type="caution">
    <text evidence="12">The sequence shown here is derived from an EMBL/GenBank/DDBJ whole genome shotgun (WGS) entry which is preliminary data.</text>
</comment>
<dbReference type="InterPro" id="IPR050288">
    <property type="entry name" value="Cellulose_deg_GH3"/>
</dbReference>
<name>A0ABR3YQW0_9PEZI</name>
<evidence type="ECO:0000256" key="8">
    <source>
        <dbReference type="ARBA" id="ARBA00023295"/>
    </source>
</evidence>
<dbReference type="EC" id="3.2.1.21" evidence="4"/>
<reference evidence="12 13" key="1">
    <citation type="journal article" date="2024" name="IMA Fungus">
        <title>IMA Genome - F19 : A genome assembly and annotation guide to empower mycologists, including annotated draft genome sequences of Ceratocystis pirilliformis, Diaporthe australafricana, Fusarium ophioides, Paecilomyces lecythidis, and Sporothrix stenoceras.</title>
        <authorList>
            <person name="Aylward J."/>
            <person name="Wilson A.M."/>
            <person name="Visagie C.M."/>
            <person name="Spraker J."/>
            <person name="Barnes I."/>
            <person name="Buitendag C."/>
            <person name="Ceriani C."/>
            <person name="Del Mar Angel L."/>
            <person name="du Plessis D."/>
            <person name="Fuchs T."/>
            <person name="Gasser K."/>
            <person name="Kramer D."/>
            <person name="Li W."/>
            <person name="Munsamy K."/>
            <person name="Piso A."/>
            <person name="Price J.L."/>
            <person name="Sonnekus B."/>
            <person name="Thomas C."/>
            <person name="van der Nest A."/>
            <person name="van Dijk A."/>
            <person name="van Heerden A."/>
            <person name="van Vuuren N."/>
            <person name="Yilmaz N."/>
            <person name="Duong T.A."/>
            <person name="van der Merwe N.A."/>
            <person name="Wingfield M.J."/>
            <person name="Wingfield B.D."/>
        </authorList>
    </citation>
    <scope>NUCLEOTIDE SEQUENCE [LARGE SCALE GENOMIC DNA]</scope>
    <source>
        <strain evidence="12 13">CMW 5346</strain>
    </source>
</reference>
<dbReference type="PRINTS" id="PR00133">
    <property type="entry name" value="GLHYDRLASE3"/>
</dbReference>
<dbReference type="Gene3D" id="3.40.50.1700">
    <property type="entry name" value="Glycoside hydrolase family 3 C-terminal domain"/>
    <property type="match status" value="1"/>
</dbReference>
<feature type="domain" description="Glycoside hydrolase family 3 N-terminal" evidence="10">
    <location>
        <begin position="57"/>
        <end position="256"/>
    </location>
</feature>
<dbReference type="Pfam" id="PF01915">
    <property type="entry name" value="Glyco_hydro_3_C"/>
    <property type="match status" value="1"/>
</dbReference>
<evidence type="ECO:0000256" key="9">
    <source>
        <dbReference type="ARBA" id="ARBA00023326"/>
    </source>
</evidence>
<evidence type="ECO:0000256" key="1">
    <source>
        <dbReference type="ARBA" id="ARBA00000448"/>
    </source>
</evidence>
<comment type="catalytic activity">
    <reaction evidence="1">
        <text>Hydrolysis of terminal, non-reducing beta-D-glucosyl residues with release of beta-D-glucose.</text>
        <dbReference type="EC" id="3.2.1.21"/>
    </reaction>
</comment>
<dbReference type="InterPro" id="IPR002772">
    <property type="entry name" value="Glyco_hydro_3_C"/>
</dbReference>
<dbReference type="SUPFAM" id="SSF52279">
    <property type="entry name" value="Beta-D-glucan exohydrolase, C-terminal domain"/>
    <property type="match status" value="1"/>
</dbReference>
<evidence type="ECO:0000313" key="13">
    <source>
        <dbReference type="Proteomes" id="UP001583186"/>
    </source>
</evidence>